<reference evidence="3" key="2">
    <citation type="submission" date="2017-09" db="EMBL/GenBank/DDBJ databases">
        <authorList>
            <person name="Perez-Cataluna A."/>
            <person name="Figueras M.J."/>
            <person name="Salas-Masso N."/>
        </authorList>
    </citation>
    <scope>NUCLEOTIDE SEQUENCE</scope>
    <source>
        <strain evidence="3">CECT 7727</strain>
    </source>
</reference>
<proteinExistence type="predicted"/>
<dbReference type="PROSITE" id="PS50006">
    <property type="entry name" value="FHA_DOMAIN"/>
    <property type="match status" value="1"/>
</dbReference>
<dbReference type="Proteomes" id="UP000224740">
    <property type="component" value="Unassembled WGS sequence"/>
</dbReference>
<evidence type="ECO:0000313" key="2">
    <source>
        <dbReference type="EMBL" id="AXX87134.1"/>
    </source>
</evidence>
<dbReference type="Proteomes" id="UP000264693">
    <property type="component" value="Chromosome"/>
</dbReference>
<dbReference type="InterPro" id="IPR046883">
    <property type="entry name" value="T6SS_FHA_C"/>
</dbReference>
<protein>
    <submittedName>
        <fullName evidence="2">Type VI secretion system-associated FHA domain-containing protein TagH</fullName>
    </submittedName>
</protein>
<dbReference type="AlphaFoldDB" id="A0A347TKK6"/>
<reference evidence="2 5" key="3">
    <citation type="submission" date="2018-08" db="EMBL/GenBank/DDBJ databases">
        <title>Complete genome of the Arcobacter marinus type strain JCM 15502.</title>
        <authorList>
            <person name="Miller W.G."/>
            <person name="Yee E."/>
            <person name="Huynh S."/>
            <person name="Parker C.T."/>
        </authorList>
    </citation>
    <scope>NUCLEOTIDE SEQUENCE [LARGE SCALE GENOMIC DNA]</scope>
    <source>
        <strain evidence="2 5">JCM 15502</strain>
    </source>
</reference>
<reference evidence="4" key="1">
    <citation type="submission" date="2017-09" db="EMBL/GenBank/DDBJ databases">
        <title>Arcobacter canalis sp. nov., a new species isolated from a water canal contaminated with urban sewage.</title>
        <authorList>
            <person name="Perez-Cataluna A."/>
            <person name="Salas-Masso N."/>
            <person name="Figueras M.J."/>
        </authorList>
    </citation>
    <scope>NUCLEOTIDE SEQUENCE [LARGE SCALE GENOMIC DNA]</scope>
    <source>
        <strain evidence="4">CECT 7727</strain>
    </source>
</reference>
<dbReference type="EMBL" id="NXAO01000011">
    <property type="protein sequence ID" value="PHO16343.1"/>
    <property type="molecule type" value="Genomic_DNA"/>
</dbReference>
<gene>
    <name evidence="2" type="ORF">AMRN_1398</name>
    <name evidence="3" type="ORF">CPH92_02440</name>
</gene>
<sequence length="388" mass="44791">MKLILDIVKHPQEKLLKRNFQFNKTGGVVGRSDDIDNKLADTKNIISSNHFLIHFENNQYFIEDTSTNGTFLKNPFSKLVKNEPVKINDLDIFIVGEYELQARFTTLDYSNTQEKFNENKLIPDDFLIDDELKNLSMEEETYSSSVLDILKEETTSNTIVETIYEEEQKVSKDILDDHIDVDTYIKDEKVEKIFNKEIASVEDELQILGKNLGIEFDSLSKKERENVLNEISDIVINSLEGLKNSLSIKEKITKDLNIQENIKMKNPINMGLLALNVIDINDTEKVSLSEAVSKSFKELDTHNVALHRTSKNLINITASKFSPKNLEYYFESNNEINSLLPKKSQLWNSYSKMLNKIDENPNHGQELIMNDFINEYKNILYTIKLTSL</sequence>
<accession>A0A347TKK6</accession>
<evidence type="ECO:0000259" key="1">
    <source>
        <dbReference type="PROSITE" id="PS50006"/>
    </source>
</evidence>
<dbReference type="CDD" id="cd00060">
    <property type="entry name" value="FHA"/>
    <property type="match status" value="1"/>
</dbReference>
<keyword evidence="4" id="KW-1185">Reference proteome</keyword>
<evidence type="ECO:0000313" key="4">
    <source>
        <dbReference type="Proteomes" id="UP000224740"/>
    </source>
</evidence>
<evidence type="ECO:0000313" key="5">
    <source>
        <dbReference type="Proteomes" id="UP000264693"/>
    </source>
</evidence>
<organism evidence="2 5">
    <name type="scientific">Malaciobacter marinus</name>
    <dbReference type="NCBI Taxonomy" id="505249"/>
    <lineage>
        <taxon>Bacteria</taxon>
        <taxon>Pseudomonadati</taxon>
        <taxon>Campylobacterota</taxon>
        <taxon>Epsilonproteobacteria</taxon>
        <taxon>Campylobacterales</taxon>
        <taxon>Arcobacteraceae</taxon>
        <taxon>Malaciobacter</taxon>
    </lineage>
</organism>
<dbReference type="KEGG" id="amar:AMRN_1398"/>
<dbReference type="Pfam" id="PF00498">
    <property type="entry name" value="FHA"/>
    <property type="match status" value="1"/>
</dbReference>
<name>A0A347TKK6_9BACT</name>
<feature type="domain" description="FHA" evidence="1">
    <location>
        <begin position="27"/>
        <end position="77"/>
    </location>
</feature>
<dbReference type="InterPro" id="IPR000253">
    <property type="entry name" value="FHA_dom"/>
</dbReference>
<dbReference type="Pfam" id="PF20232">
    <property type="entry name" value="T6SS_FHA_C"/>
    <property type="match status" value="1"/>
</dbReference>
<dbReference type="SMART" id="SM00240">
    <property type="entry name" value="FHA"/>
    <property type="match status" value="1"/>
</dbReference>
<evidence type="ECO:0000313" key="3">
    <source>
        <dbReference type="EMBL" id="PHO16343.1"/>
    </source>
</evidence>
<dbReference type="SUPFAM" id="SSF49879">
    <property type="entry name" value="SMAD/FHA domain"/>
    <property type="match status" value="1"/>
</dbReference>
<dbReference type="EMBL" id="CP032101">
    <property type="protein sequence ID" value="AXX87134.1"/>
    <property type="molecule type" value="Genomic_DNA"/>
</dbReference>
<dbReference type="InterPro" id="IPR008984">
    <property type="entry name" value="SMAD_FHA_dom_sf"/>
</dbReference>
<dbReference type="RefSeq" id="WP_099310200.1">
    <property type="nucleotide sequence ID" value="NZ_CP032101.1"/>
</dbReference>
<dbReference type="Gene3D" id="2.60.200.20">
    <property type="match status" value="1"/>
</dbReference>